<dbReference type="Proteomes" id="UP000253823">
    <property type="component" value="Unassembled WGS sequence"/>
</dbReference>
<dbReference type="InterPro" id="IPR021326">
    <property type="entry name" value="DUF2931"/>
</dbReference>
<gene>
    <name evidence="1" type="ORF">DPV95_01070</name>
</gene>
<protein>
    <submittedName>
        <fullName evidence="1">DUF2931 family protein</fullName>
    </submittedName>
</protein>
<organism evidence="1 2">
    <name type="scientific">Haemophilus parainfluenzae</name>
    <dbReference type="NCBI Taxonomy" id="729"/>
    <lineage>
        <taxon>Bacteria</taxon>
        <taxon>Pseudomonadati</taxon>
        <taxon>Pseudomonadota</taxon>
        <taxon>Gammaproteobacteria</taxon>
        <taxon>Pasteurellales</taxon>
        <taxon>Pasteurellaceae</taxon>
        <taxon>Haemophilus</taxon>
    </lineage>
</organism>
<evidence type="ECO:0000313" key="2">
    <source>
        <dbReference type="Proteomes" id="UP000253823"/>
    </source>
</evidence>
<dbReference type="EMBL" id="QEPT01000001">
    <property type="protein sequence ID" value="RDE85415.1"/>
    <property type="molecule type" value="Genomic_DNA"/>
</dbReference>
<dbReference type="RefSeq" id="WP_111406480.1">
    <property type="nucleotide sequence ID" value="NZ_QEPT01000001.1"/>
</dbReference>
<dbReference type="AlphaFoldDB" id="A0AAQ0H0P5"/>
<comment type="caution">
    <text evidence="1">The sequence shown here is derived from an EMBL/GenBank/DDBJ whole genome shotgun (WGS) entry which is preliminary data.</text>
</comment>
<evidence type="ECO:0000313" key="1">
    <source>
        <dbReference type="EMBL" id="RDE85415.1"/>
    </source>
</evidence>
<sequence>MKHKKTNILLGIVAAGYLSIVLANIGLNRMIEGNGNPEQAKGMAWGVKMAEAILVNATPENSSYLTLGAYAVDVSNKYSSDFYLQNGTVLRNFFGTGSIWGRGGYLGRTAEFDLLPERLTFTYLSRFENKFYQLDEALPTDKIRPMMAKSYRVFNNAVEDTETPRYESPNNFELAVAPGGWVTLNLTSTFIHKELMSWQAREIVPSLEEAAKHHFNEMWYYDVEFYHDPKRRAEYLDGVRKEHPDFYHTYIAGSKNVSAEWYKQMQTKYPWNLEVEVDGGEWNGEYYMEFANTERWTAIGKERIEEEKKAMKAMPTYIRIWLIDKETGNRWGIRLHPFKTEEQEQNDYKIIYDDARLNGLYKIFQQAFPGRNQAHNISTPSINQFATLKLKFDDHFELTEAYLQKDGQKFVLPDAKLHQRYEISNTAYY</sequence>
<accession>A0AAQ0H0P5</accession>
<proteinExistence type="predicted"/>
<reference evidence="1 2" key="1">
    <citation type="submission" date="2018-05" db="EMBL/GenBank/DDBJ databases">
        <title>Draft Genome Sequences for a Diverse set of 7 Haemophilus Species.</title>
        <authorList>
            <person name="Nichols M."/>
            <person name="Topaz N."/>
            <person name="Wang X."/>
            <person name="Wang X."/>
            <person name="Boxrud D."/>
        </authorList>
    </citation>
    <scope>NUCLEOTIDE SEQUENCE [LARGE SCALE GENOMIC DNA]</scope>
    <source>
        <strain evidence="1 2">C2006002596</strain>
    </source>
</reference>
<name>A0AAQ0H0P5_HAEPA</name>
<dbReference type="Pfam" id="PF11153">
    <property type="entry name" value="DUF2931"/>
    <property type="match status" value="1"/>
</dbReference>